<gene>
    <name evidence="1" type="ORF">SDC9_134298</name>
</gene>
<reference evidence="1" key="1">
    <citation type="submission" date="2019-08" db="EMBL/GenBank/DDBJ databases">
        <authorList>
            <person name="Kucharzyk K."/>
            <person name="Murdoch R.W."/>
            <person name="Higgins S."/>
            <person name="Loffler F."/>
        </authorList>
    </citation>
    <scope>NUCLEOTIDE SEQUENCE</scope>
</reference>
<dbReference type="EMBL" id="VSSQ01035076">
    <property type="protein sequence ID" value="MPM87204.1"/>
    <property type="molecule type" value="Genomic_DNA"/>
</dbReference>
<evidence type="ECO:0000313" key="1">
    <source>
        <dbReference type="EMBL" id="MPM87204.1"/>
    </source>
</evidence>
<protein>
    <submittedName>
        <fullName evidence="1">Uncharacterized protein</fullName>
    </submittedName>
</protein>
<sequence length="135" mass="15354">MEDRNVQHLFQAAFDFEAARRTDILQVDAAEGRCDGSNVRDDFFNILRIQGNRNGIHIPEAFEQGRFAFHNRNGCFRSDIAQAQDSRSVGYDGDQVLFSGISIDGFFVVRDFHADGCDARCIGDAQIFHCFDRHF</sequence>
<proteinExistence type="predicted"/>
<comment type="caution">
    <text evidence="1">The sequence shown here is derived from an EMBL/GenBank/DDBJ whole genome shotgun (WGS) entry which is preliminary data.</text>
</comment>
<accession>A0A645DCT4</accession>
<organism evidence="1">
    <name type="scientific">bioreactor metagenome</name>
    <dbReference type="NCBI Taxonomy" id="1076179"/>
    <lineage>
        <taxon>unclassified sequences</taxon>
        <taxon>metagenomes</taxon>
        <taxon>ecological metagenomes</taxon>
    </lineage>
</organism>
<dbReference type="AlphaFoldDB" id="A0A645DCT4"/>
<name>A0A645DCT4_9ZZZZ</name>